<keyword evidence="1" id="KW-0472">Membrane</keyword>
<protein>
    <submittedName>
        <fullName evidence="3">M56 family metallopeptidase</fullName>
    </submittedName>
</protein>
<accession>A0ABT1SG54</accession>
<dbReference type="CDD" id="cd07341">
    <property type="entry name" value="M56_BlaR1_MecR1_like"/>
    <property type="match status" value="1"/>
</dbReference>
<feature type="domain" description="Peptidase M56" evidence="2">
    <location>
        <begin position="8"/>
        <end position="314"/>
    </location>
</feature>
<organism evidence="3 4">
    <name type="scientific">Tissierella carlieri</name>
    <dbReference type="NCBI Taxonomy" id="689904"/>
    <lineage>
        <taxon>Bacteria</taxon>
        <taxon>Bacillati</taxon>
        <taxon>Bacillota</taxon>
        <taxon>Tissierellia</taxon>
        <taxon>Tissierellales</taxon>
        <taxon>Tissierellaceae</taxon>
        <taxon>Tissierella</taxon>
    </lineage>
</organism>
<dbReference type="PANTHER" id="PTHR34978:SF3">
    <property type="entry name" value="SLR0241 PROTEIN"/>
    <property type="match status" value="1"/>
</dbReference>
<evidence type="ECO:0000313" key="4">
    <source>
        <dbReference type="Proteomes" id="UP001524478"/>
    </source>
</evidence>
<dbReference type="Pfam" id="PF05569">
    <property type="entry name" value="Peptidase_M56"/>
    <property type="match status" value="1"/>
</dbReference>
<evidence type="ECO:0000256" key="1">
    <source>
        <dbReference type="SAM" id="Phobius"/>
    </source>
</evidence>
<dbReference type="InterPro" id="IPR008756">
    <property type="entry name" value="Peptidase_M56"/>
</dbReference>
<evidence type="ECO:0000259" key="2">
    <source>
        <dbReference type="Pfam" id="PF05569"/>
    </source>
</evidence>
<keyword evidence="1" id="KW-1133">Transmembrane helix</keyword>
<dbReference type="Proteomes" id="UP001524478">
    <property type="component" value="Unassembled WGS sequence"/>
</dbReference>
<comment type="caution">
    <text evidence="3">The sequence shown here is derived from an EMBL/GenBank/DDBJ whole genome shotgun (WGS) entry which is preliminary data.</text>
</comment>
<name>A0ABT1SG54_9FIRM</name>
<proteinExistence type="predicted"/>
<dbReference type="RefSeq" id="WP_256312866.1">
    <property type="nucleotide sequence ID" value="NZ_JANGAC010000021.1"/>
</dbReference>
<keyword evidence="4" id="KW-1185">Reference proteome</keyword>
<evidence type="ECO:0000313" key="3">
    <source>
        <dbReference type="EMBL" id="MCQ4925379.1"/>
    </source>
</evidence>
<feature type="transmembrane region" description="Helical" evidence="1">
    <location>
        <begin position="6"/>
        <end position="25"/>
    </location>
</feature>
<feature type="transmembrane region" description="Helical" evidence="1">
    <location>
        <begin position="129"/>
        <end position="150"/>
    </location>
</feature>
<dbReference type="EMBL" id="JANGAC010000021">
    <property type="protein sequence ID" value="MCQ4925379.1"/>
    <property type="molecule type" value="Genomic_DNA"/>
</dbReference>
<keyword evidence="1" id="KW-0812">Transmembrane</keyword>
<feature type="transmembrane region" description="Helical" evidence="1">
    <location>
        <begin position="323"/>
        <end position="344"/>
    </location>
</feature>
<sequence length="616" mass="70475">MNDALKLILSLSLSGSILALILFAIKPFIKHRLSKTIQYYIWIVVLLRLISPFSFQESIMNKVFYDNSIHSQTFSKKEIQSIDSESFQQNTFYDISNAEEHIKNEAYNFDADHNRYFKDIFQRLNHHIFYIYLLGAIATLTINTTGYLRFLNHLKPKNKNATDKENLLLNSLANGKNKIRLLRNPLVNTPMLIGIFKPGIIIPDREYNEKQLKNILHHEIIHLRRFDIVIKWAIMITKSIHWFNPMVYIIGKEINHACELSCDEAVIKNLSNEEKQEYGDTLISIVAENEGPIGILQATMSEDKNTLKDRLIAIMNYSKKSNIVIFISGILLLAIIVGGLYLGVGVRKDKYSPTSKIEEGTITTNIPAKPPSIIITNETDLEAIEVYTILKTKWNGSIYDRTSFYKSAWSSVPSILTGLHRLVPEEEITVDFGDSKPDNVVVKMAYLTESYAESLLPIVDVSVNYHTNGIYKFKNPSASDSDIETTGRVFSIEATWGDNICEYVFASDGKFDNNPSEVKWIPVKLDMEKLEELQKTIDNGEDNSYLTTSFEFIDSIGFSSENANRIKIEHNSDNKVIRYEFEDYDKTIELRLIQPIKNGIDGIWAVNLYKLEQIAD</sequence>
<dbReference type="InterPro" id="IPR052173">
    <property type="entry name" value="Beta-lactam_resp_regulator"/>
</dbReference>
<dbReference type="PANTHER" id="PTHR34978">
    <property type="entry name" value="POSSIBLE SENSOR-TRANSDUCER PROTEIN BLAR"/>
    <property type="match status" value="1"/>
</dbReference>
<gene>
    <name evidence="3" type="ORF">NE686_19905</name>
</gene>
<reference evidence="3 4" key="1">
    <citation type="submission" date="2022-06" db="EMBL/GenBank/DDBJ databases">
        <title>Isolation of gut microbiota from human fecal samples.</title>
        <authorList>
            <person name="Pamer E.G."/>
            <person name="Barat B."/>
            <person name="Waligurski E."/>
            <person name="Medina S."/>
            <person name="Paddock L."/>
            <person name="Mostad J."/>
        </authorList>
    </citation>
    <scope>NUCLEOTIDE SEQUENCE [LARGE SCALE GENOMIC DNA]</scope>
    <source>
        <strain evidence="3 4">DFI.7.95</strain>
    </source>
</reference>